<dbReference type="Proteomes" id="UP000239663">
    <property type="component" value="Unassembled WGS sequence"/>
</dbReference>
<name>A0A2S7N207_9BACI</name>
<evidence type="ECO:0000256" key="1">
    <source>
        <dbReference type="SAM" id="MobiDB-lite"/>
    </source>
</evidence>
<accession>A0A2S7N207</accession>
<gene>
    <name evidence="2" type="ORF">CYL18_05540</name>
</gene>
<evidence type="ECO:0000313" key="3">
    <source>
        <dbReference type="Proteomes" id="UP000239663"/>
    </source>
</evidence>
<comment type="caution">
    <text evidence="2">The sequence shown here is derived from an EMBL/GenBank/DDBJ whole genome shotgun (WGS) entry which is preliminary data.</text>
</comment>
<protein>
    <submittedName>
        <fullName evidence="2">Uncharacterized protein</fullName>
    </submittedName>
</protein>
<keyword evidence="3" id="KW-1185">Reference proteome</keyword>
<proteinExistence type="predicted"/>
<dbReference type="EMBL" id="PKOZ01000002">
    <property type="protein sequence ID" value="PQD96064.1"/>
    <property type="molecule type" value="Genomic_DNA"/>
</dbReference>
<feature type="region of interest" description="Disordered" evidence="1">
    <location>
        <begin position="1"/>
        <end position="22"/>
    </location>
</feature>
<organism evidence="2 3">
    <name type="scientific">Pradoshia eiseniae</name>
    <dbReference type="NCBI Taxonomy" id="2064768"/>
    <lineage>
        <taxon>Bacteria</taxon>
        <taxon>Bacillati</taxon>
        <taxon>Bacillota</taxon>
        <taxon>Bacilli</taxon>
        <taxon>Bacillales</taxon>
        <taxon>Bacillaceae</taxon>
        <taxon>Pradoshia</taxon>
    </lineage>
</organism>
<reference evidence="2 3" key="1">
    <citation type="submission" date="2017-12" db="EMBL/GenBank/DDBJ databases">
        <title>Taxonomic description and draft genome of Pradoshia cofamensis Gen. nov., sp. nov., a thermotolerant bacillale isolated from anterior gut of earthworm Eisenia fetida.</title>
        <authorList>
            <person name="Saha T."/>
            <person name="Chakraborty R."/>
        </authorList>
    </citation>
    <scope>NUCLEOTIDE SEQUENCE [LARGE SCALE GENOMIC DNA]</scope>
    <source>
        <strain evidence="2 3">EAG3</strain>
    </source>
</reference>
<evidence type="ECO:0000313" key="2">
    <source>
        <dbReference type="EMBL" id="PQD96064.1"/>
    </source>
</evidence>
<dbReference type="AlphaFoldDB" id="A0A2S7N207"/>
<sequence>MGIVRESPPFTHAKGMKGGKRVVKRWESSEKAHLRPCKGYEGWEKGGQKVGIGWTKHGRSQAIPTFHPYKRQEK</sequence>